<organism evidence="1 2">
    <name type="scientific">Eumeta variegata</name>
    <name type="common">Bagworm moth</name>
    <name type="synonym">Eumeta japonica</name>
    <dbReference type="NCBI Taxonomy" id="151549"/>
    <lineage>
        <taxon>Eukaryota</taxon>
        <taxon>Metazoa</taxon>
        <taxon>Ecdysozoa</taxon>
        <taxon>Arthropoda</taxon>
        <taxon>Hexapoda</taxon>
        <taxon>Insecta</taxon>
        <taxon>Pterygota</taxon>
        <taxon>Neoptera</taxon>
        <taxon>Endopterygota</taxon>
        <taxon>Lepidoptera</taxon>
        <taxon>Glossata</taxon>
        <taxon>Ditrysia</taxon>
        <taxon>Tineoidea</taxon>
        <taxon>Psychidae</taxon>
        <taxon>Oiketicinae</taxon>
        <taxon>Eumeta</taxon>
    </lineage>
</organism>
<dbReference type="Proteomes" id="UP000299102">
    <property type="component" value="Unassembled WGS sequence"/>
</dbReference>
<proteinExistence type="predicted"/>
<dbReference type="AlphaFoldDB" id="A0A4C1UZD7"/>
<protein>
    <recommendedName>
        <fullName evidence="3">Mariner Mos1 transposase</fullName>
    </recommendedName>
</protein>
<keyword evidence="2" id="KW-1185">Reference proteome</keyword>
<dbReference type="OrthoDB" id="429597at2759"/>
<name>A0A4C1UZD7_EUMVA</name>
<dbReference type="EMBL" id="BGZK01000245">
    <property type="protein sequence ID" value="GBP31377.1"/>
    <property type="molecule type" value="Genomic_DNA"/>
</dbReference>
<evidence type="ECO:0008006" key="3">
    <source>
        <dbReference type="Google" id="ProtNLM"/>
    </source>
</evidence>
<reference evidence="1 2" key="1">
    <citation type="journal article" date="2019" name="Commun. Biol.">
        <title>The bagworm genome reveals a unique fibroin gene that provides high tensile strength.</title>
        <authorList>
            <person name="Kono N."/>
            <person name="Nakamura H."/>
            <person name="Ohtoshi R."/>
            <person name="Tomita M."/>
            <person name="Numata K."/>
            <person name="Arakawa K."/>
        </authorList>
    </citation>
    <scope>NUCLEOTIDE SEQUENCE [LARGE SCALE GENOMIC DNA]</scope>
</reference>
<sequence length="165" mass="18634">MSHGTHFIGADAGRDIIQAPTAKAPNGSVTKTAGDEADPPLVRTWYLGTGYFCLYCKLHTLTWHLGTGHRNNQVGGGVVDVYAHFQTVFCEKGSFFARRRTSSALEFNARSSMHLSYNFDVKDESRSSRPDTDKVDTILEKVEQDRYIRSYDIAKELRFDRETAY</sequence>
<gene>
    <name evidence="1" type="ORF">EVAR_13497_1</name>
</gene>
<accession>A0A4C1UZD7</accession>
<comment type="caution">
    <text evidence="1">The sequence shown here is derived from an EMBL/GenBank/DDBJ whole genome shotgun (WGS) entry which is preliminary data.</text>
</comment>
<evidence type="ECO:0000313" key="1">
    <source>
        <dbReference type="EMBL" id="GBP31377.1"/>
    </source>
</evidence>
<evidence type="ECO:0000313" key="2">
    <source>
        <dbReference type="Proteomes" id="UP000299102"/>
    </source>
</evidence>